<feature type="domain" description="Sulfatase N-terminal" evidence="16">
    <location>
        <begin position="42"/>
        <end position="373"/>
    </location>
</feature>
<evidence type="ECO:0000256" key="8">
    <source>
        <dbReference type="ARBA" id="ARBA00022801"/>
    </source>
</evidence>
<keyword evidence="13" id="KW-0175">Coiled coil</keyword>
<evidence type="ECO:0000256" key="7">
    <source>
        <dbReference type="ARBA" id="ARBA00022729"/>
    </source>
</evidence>
<keyword evidence="9" id="KW-0256">Endoplasmic reticulum</keyword>
<feature type="region of interest" description="Disordered" evidence="14">
    <location>
        <begin position="1146"/>
        <end position="1169"/>
    </location>
</feature>
<evidence type="ECO:0000313" key="20">
    <source>
        <dbReference type="RefSeq" id="XP_017784746.1"/>
    </source>
</evidence>
<comment type="subcellular location">
    <subcellularLocation>
        <location evidence="3">Cell surface</location>
    </subcellularLocation>
    <subcellularLocation>
        <location evidence="2">Endoplasmic reticulum</location>
    </subcellularLocation>
    <subcellularLocation>
        <location evidence="4">Golgi apparatus</location>
        <location evidence="4">Golgi stack</location>
    </subcellularLocation>
</comment>
<dbReference type="PROSITE" id="PS00523">
    <property type="entry name" value="SULFATASE_1"/>
    <property type="match status" value="1"/>
</dbReference>
<evidence type="ECO:0000256" key="12">
    <source>
        <dbReference type="ARBA" id="ARBA00023180"/>
    </source>
</evidence>
<evidence type="ECO:0000256" key="9">
    <source>
        <dbReference type="ARBA" id="ARBA00022824"/>
    </source>
</evidence>
<keyword evidence="10" id="KW-0106">Calcium</keyword>
<feature type="region of interest" description="Disordered" evidence="14">
    <location>
        <begin position="770"/>
        <end position="899"/>
    </location>
</feature>
<organism evidence="18 19">
    <name type="scientific">Nicrophorus vespilloides</name>
    <name type="common">Boreal carrion beetle</name>
    <dbReference type="NCBI Taxonomy" id="110193"/>
    <lineage>
        <taxon>Eukaryota</taxon>
        <taxon>Metazoa</taxon>
        <taxon>Ecdysozoa</taxon>
        <taxon>Arthropoda</taxon>
        <taxon>Hexapoda</taxon>
        <taxon>Insecta</taxon>
        <taxon>Pterygota</taxon>
        <taxon>Neoptera</taxon>
        <taxon>Endopterygota</taxon>
        <taxon>Coleoptera</taxon>
        <taxon>Polyphaga</taxon>
        <taxon>Staphyliniformia</taxon>
        <taxon>Silphidae</taxon>
        <taxon>Nicrophorinae</taxon>
        <taxon>Nicrophorus</taxon>
    </lineage>
</organism>
<feature type="coiled-coil region" evidence="13">
    <location>
        <begin position="689"/>
        <end position="723"/>
    </location>
</feature>
<dbReference type="InterPro" id="IPR000917">
    <property type="entry name" value="Sulfatase_N"/>
</dbReference>
<dbReference type="RefSeq" id="XP_017784746.1">
    <property type="nucleotide sequence ID" value="XM_017929257.1"/>
</dbReference>
<evidence type="ECO:0000313" key="18">
    <source>
        <dbReference type="Proteomes" id="UP000695000"/>
    </source>
</evidence>
<feature type="compositionally biased region" description="Basic residues" evidence="14">
    <location>
        <begin position="809"/>
        <end position="820"/>
    </location>
</feature>
<comment type="similarity">
    <text evidence="5">Belongs to the sulfatase family.</text>
</comment>
<evidence type="ECO:0000256" key="11">
    <source>
        <dbReference type="ARBA" id="ARBA00023034"/>
    </source>
</evidence>
<feature type="compositionally biased region" description="Low complexity" evidence="14">
    <location>
        <begin position="821"/>
        <end position="892"/>
    </location>
</feature>
<feature type="chain" id="PRO_5045022780" evidence="15">
    <location>
        <begin position="20"/>
        <end position="1169"/>
    </location>
</feature>
<dbReference type="PANTHER" id="PTHR43108">
    <property type="entry name" value="N-ACETYLGLUCOSAMINE-6-SULFATASE FAMILY MEMBER"/>
    <property type="match status" value="1"/>
</dbReference>
<name>A0ABM1ND45_NICVS</name>
<keyword evidence="8" id="KW-0378">Hydrolase</keyword>
<feature type="domain" description="Extracellular sulfatase C-terminal" evidence="17">
    <location>
        <begin position="593"/>
        <end position="726"/>
    </location>
</feature>
<feature type="region of interest" description="Disordered" evidence="14">
    <location>
        <begin position="927"/>
        <end position="946"/>
    </location>
</feature>
<dbReference type="Pfam" id="PF00884">
    <property type="entry name" value="Sulfatase"/>
    <property type="match status" value="1"/>
</dbReference>
<evidence type="ECO:0000313" key="19">
    <source>
        <dbReference type="RefSeq" id="XP_017784745.1"/>
    </source>
</evidence>
<dbReference type="GeneID" id="108568279"/>
<evidence type="ECO:0000256" key="15">
    <source>
        <dbReference type="SAM" id="SignalP"/>
    </source>
</evidence>
<gene>
    <name evidence="19 20" type="primary">LOC108568279</name>
</gene>
<dbReference type="InterPro" id="IPR017850">
    <property type="entry name" value="Alkaline_phosphatase_core_sf"/>
</dbReference>
<dbReference type="CDD" id="cd16147">
    <property type="entry name" value="G6S"/>
    <property type="match status" value="1"/>
</dbReference>
<comment type="cofactor">
    <cofactor evidence="1">
        <name>Ca(2+)</name>
        <dbReference type="ChEBI" id="CHEBI:29108"/>
    </cofactor>
</comment>
<dbReference type="InterPro" id="IPR024609">
    <property type="entry name" value="Extracellular_sulfatase_C"/>
</dbReference>
<keyword evidence="6" id="KW-0479">Metal-binding</keyword>
<evidence type="ECO:0000259" key="17">
    <source>
        <dbReference type="Pfam" id="PF12548"/>
    </source>
</evidence>
<reference evidence="19 20" key="1">
    <citation type="submission" date="2025-05" db="UniProtKB">
        <authorList>
            <consortium name="RefSeq"/>
        </authorList>
    </citation>
    <scope>IDENTIFICATION</scope>
    <source>
        <tissue evidence="19 20">Whole Larva</tissue>
    </source>
</reference>
<keyword evidence="12" id="KW-0325">Glycoprotein</keyword>
<evidence type="ECO:0000256" key="13">
    <source>
        <dbReference type="SAM" id="Coils"/>
    </source>
</evidence>
<dbReference type="SUPFAM" id="SSF53649">
    <property type="entry name" value="Alkaline phosphatase-like"/>
    <property type="match status" value="2"/>
</dbReference>
<evidence type="ECO:0000256" key="6">
    <source>
        <dbReference type="ARBA" id="ARBA00022723"/>
    </source>
</evidence>
<feature type="signal peptide" evidence="15">
    <location>
        <begin position="1"/>
        <end position="19"/>
    </location>
</feature>
<evidence type="ECO:0000256" key="10">
    <source>
        <dbReference type="ARBA" id="ARBA00022837"/>
    </source>
</evidence>
<dbReference type="PANTHER" id="PTHR43108:SF16">
    <property type="entry name" value="EXTRACELLULAR SULFATASE SULF-1 HOMOLOG"/>
    <property type="match status" value="1"/>
</dbReference>
<sequence length="1169" mass="135549">MFPTVFYLIALLVYVNVNADVFAHQRTRKMLNPSVNLRERKPNIILILTDDQDVELGSLNFMPKTLRSIRDHGAEFRHAYVTTPMCCPSRSSLLTGMYVHNHNVYTNNDNCSSTQWQATHETRSFATYLSNAGYRTGYFGKYLNKYNGSYIPPGWREWGGLIMNSKFYNYSINMNGKKIKHGFDYGKDYYSDLIANDSIAFLRQSKKNNVNKPVMLTMSFPAPHGPEDSAPQYSHLFFNVTTHHTPSYDYAPNPDKQWILQITNKMKPIHREFTNLLMTKRLQTLQSVDAAVQRVVEELEALGELDNTYVVYTSDHGYHLGQFGLIKGKSFPFEFDVRVPFLVRGPGVEPGTVVDDIILNIDLAPTFLDMAGVEAPSHMDGRSVLPLFLNSKPKKYKWPDTFLIESSGRREKPDAKQKSHNKYSAAANVNFTSTTVVPTTLPSFTKFILEEVSSKPSFDSSLEDQLDLEVDELDIDDNEDDFDEDEINVDHNRDELFREMQLDNQLLPVPGPPATKFQRLAVECLRDEFKLPCVHGQKWFCQKEHGKWRKHKCKQQLHFPQKTFKKCACFTRQGLVYKKIPINATQPKNNRLQRNKRFIIESDQLFSLNESNVHHLSHREKRDTLEHVDTVMKNIETTLNGLQAVNATLPEEQTVKINLDTNKISETTPGCTILSDGKINCSSMIYQDRKAWRRSRTQIDNEIQRLKQKLDNLKEIRRHLKQAKPHTDVNDYNSTERIEFPTLNNNLDISGPNFDSKYVNIPDDTIDTLEITNHRASKKRKRPTVDGDEAPPPKRRKIVGTTQEPRLNTNHHRHQHHKHSTTTTEYSDPSSTDATTPTTTTSTTTTTTTSTTTTTTTPIPTTSTETTTTSTTTTEKPSTTVTRKIKHTTTTIRPEHSTQDLYTQSEIVPSGTTEDPEKSEVEYCHCETEPEPHRPDERELARQERKRIKEERLKKKARKLRKKAQLEKECLSEKIHCFRHDNDHWRTAPLWTSGPFCFCMNANNNTYNCLRTINSTHNLLYCEFVTGLATFYNLRIDPFELQNRIDQLKPEERQFLHDQLRELMACKGRSCTVGNYAYANQPNKVKPNLLPIQSPLQRYNRKRKSDEFNHARILSHSAHTRADHDQNSRMSKFWRRRKSWGWRPIRDRERRKHHQQLQPNRYPKKNWQQ</sequence>
<protein>
    <submittedName>
        <fullName evidence="19 20">Extracellular sulfatase SULF-1 homolog isoform X1</fullName>
    </submittedName>
</protein>
<keyword evidence="11" id="KW-0333">Golgi apparatus</keyword>
<accession>A0ABM1ND45</accession>
<dbReference type="Gene3D" id="3.40.720.10">
    <property type="entry name" value="Alkaline Phosphatase, subunit A"/>
    <property type="match status" value="1"/>
</dbReference>
<evidence type="ECO:0000256" key="4">
    <source>
        <dbReference type="ARBA" id="ARBA00004348"/>
    </source>
</evidence>
<dbReference type="InterPro" id="IPR024607">
    <property type="entry name" value="Sulfatase_CS"/>
</dbReference>
<evidence type="ECO:0000256" key="5">
    <source>
        <dbReference type="ARBA" id="ARBA00008779"/>
    </source>
</evidence>
<evidence type="ECO:0000256" key="14">
    <source>
        <dbReference type="SAM" id="MobiDB-lite"/>
    </source>
</evidence>
<evidence type="ECO:0000256" key="2">
    <source>
        <dbReference type="ARBA" id="ARBA00004240"/>
    </source>
</evidence>
<dbReference type="Pfam" id="PF12548">
    <property type="entry name" value="DUF3740"/>
    <property type="match status" value="1"/>
</dbReference>
<evidence type="ECO:0000256" key="1">
    <source>
        <dbReference type="ARBA" id="ARBA00001913"/>
    </source>
</evidence>
<dbReference type="RefSeq" id="XP_017784745.1">
    <property type="nucleotide sequence ID" value="XM_017929256.1"/>
</dbReference>
<dbReference type="Proteomes" id="UP000695000">
    <property type="component" value="Unplaced"/>
</dbReference>
<evidence type="ECO:0000256" key="3">
    <source>
        <dbReference type="ARBA" id="ARBA00004241"/>
    </source>
</evidence>
<evidence type="ECO:0000259" key="16">
    <source>
        <dbReference type="Pfam" id="PF00884"/>
    </source>
</evidence>
<keyword evidence="18" id="KW-1185">Reference proteome</keyword>
<keyword evidence="7 15" id="KW-0732">Signal</keyword>
<proteinExistence type="inferred from homology"/>